<dbReference type="GO" id="GO:0004029">
    <property type="term" value="F:aldehyde dehydrogenase (NAD+) activity"/>
    <property type="evidence" value="ECO:0007669"/>
    <property type="project" value="TreeGrafter"/>
</dbReference>
<dbReference type="PANTHER" id="PTHR48079:SF6">
    <property type="entry name" value="NAD(P)-BINDING DOMAIN-CONTAINING PROTEIN-RELATED"/>
    <property type="match status" value="1"/>
</dbReference>
<dbReference type="GO" id="GO:0005737">
    <property type="term" value="C:cytoplasm"/>
    <property type="evidence" value="ECO:0007669"/>
    <property type="project" value="TreeGrafter"/>
</dbReference>
<accession>A0A7X6KUC2</accession>
<dbReference type="InterPro" id="IPR036291">
    <property type="entry name" value="NAD(P)-bd_dom_sf"/>
</dbReference>
<dbReference type="EMBL" id="JAAXOX010000002">
    <property type="protein sequence ID" value="NKY21950.1"/>
    <property type="molecule type" value="Genomic_DNA"/>
</dbReference>
<evidence type="ECO:0000259" key="1">
    <source>
        <dbReference type="Pfam" id="PF01370"/>
    </source>
</evidence>
<dbReference type="InterPro" id="IPR051783">
    <property type="entry name" value="NAD(P)-dependent_oxidoreduct"/>
</dbReference>
<reference evidence="2 3" key="1">
    <citation type="submission" date="2020-04" db="EMBL/GenBank/DDBJ databases">
        <title>MicrobeNet Type strains.</title>
        <authorList>
            <person name="Nicholson A.C."/>
        </authorList>
    </citation>
    <scope>NUCLEOTIDE SEQUENCE [LARGE SCALE GENOMIC DNA]</scope>
    <source>
        <strain evidence="2 3">ATCC BAA-788</strain>
    </source>
</reference>
<organism evidence="2 3">
    <name type="scientific">Cellulomonas denverensis</name>
    <dbReference type="NCBI Taxonomy" id="264297"/>
    <lineage>
        <taxon>Bacteria</taxon>
        <taxon>Bacillati</taxon>
        <taxon>Actinomycetota</taxon>
        <taxon>Actinomycetes</taxon>
        <taxon>Micrococcales</taxon>
        <taxon>Cellulomonadaceae</taxon>
        <taxon>Cellulomonas</taxon>
    </lineage>
</organism>
<dbReference type="AlphaFoldDB" id="A0A7X6KUC2"/>
<dbReference type="SUPFAM" id="SSF51735">
    <property type="entry name" value="NAD(P)-binding Rossmann-fold domains"/>
    <property type="match status" value="1"/>
</dbReference>
<dbReference type="Proteomes" id="UP000581206">
    <property type="component" value="Unassembled WGS sequence"/>
</dbReference>
<name>A0A7X6KUC2_9CELL</name>
<proteinExistence type="predicted"/>
<feature type="domain" description="NAD-dependent epimerase/dehydratase" evidence="1">
    <location>
        <begin position="86"/>
        <end position="201"/>
    </location>
</feature>
<dbReference type="Pfam" id="PF01370">
    <property type="entry name" value="Epimerase"/>
    <property type="match status" value="1"/>
</dbReference>
<dbReference type="RefSeq" id="WP_168629073.1">
    <property type="nucleotide sequence ID" value="NZ_BONL01000002.1"/>
</dbReference>
<dbReference type="Gene3D" id="3.40.50.720">
    <property type="entry name" value="NAD(P)-binding Rossmann-like Domain"/>
    <property type="match status" value="1"/>
</dbReference>
<evidence type="ECO:0000313" key="3">
    <source>
        <dbReference type="Proteomes" id="UP000581206"/>
    </source>
</evidence>
<gene>
    <name evidence="2" type="ORF">HGA03_04650</name>
</gene>
<evidence type="ECO:0000313" key="2">
    <source>
        <dbReference type="EMBL" id="NKY21950.1"/>
    </source>
</evidence>
<keyword evidence="3" id="KW-1185">Reference proteome</keyword>
<comment type="caution">
    <text evidence="2">The sequence shown here is derived from an EMBL/GenBank/DDBJ whole genome shotgun (WGS) entry which is preliminary data.</text>
</comment>
<dbReference type="PANTHER" id="PTHR48079">
    <property type="entry name" value="PROTEIN YEEZ"/>
    <property type="match status" value="1"/>
</dbReference>
<sequence length="320" mass="33786">MRRVLILGGTAWLGREIARAAAGGGAEVVCLARGESGPVPDGARLVRADRTRAGAYDDLDGDWDAVVELAYDPVLVGSALAALADRARHWTLVSSVSVYRDTDRPGADESAEVVEPLDPFDYAQAKVAAERATAARLGDRLLTVRPGLIVGPGDPTDRFGYWPARLHRGGRVLTPATADRHVQVIDVGDLADWIVAAGTTGRTGIIDAVGSSHGFAEFLAEAQTVTGLTGELVPANDDQLIAAGVRFWAGPRSLPLWLPTEDGGLVQRSNARYLAAGGRVRPLRETIARVHADEVARGVERARRSGLGADEEAEVLGLLG</sequence>
<protein>
    <submittedName>
        <fullName evidence="2">Reductase</fullName>
    </submittedName>
</protein>
<dbReference type="InterPro" id="IPR001509">
    <property type="entry name" value="Epimerase_deHydtase"/>
</dbReference>